<dbReference type="GO" id="GO:0005774">
    <property type="term" value="C:vacuolar membrane"/>
    <property type="evidence" value="ECO:0007669"/>
    <property type="project" value="UniProtKB-SubCell"/>
</dbReference>
<dbReference type="CDD" id="cd03250">
    <property type="entry name" value="ABCC_MRP_domain1"/>
    <property type="match status" value="1"/>
</dbReference>
<dbReference type="InterPro" id="IPR003439">
    <property type="entry name" value="ABC_transporter-like_ATP-bd"/>
</dbReference>
<evidence type="ECO:0000256" key="2">
    <source>
        <dbReference type="ARBA" id="ARBA00022448"/>
    </source>
</evidence>
<evidence type="ECO:0000256" key="3">
    <source>
        <dbReference type="ARBA" id="ARBA00022692"/>
    </source>
</evidence>
<dbReference type="EMBL" id="JAGDFM010000550">
    <property type="protein sequence ID" value="KAG7377288.1"/>
    <property type="molecule type" value="Genomic_DNA"/>
</dbReference>
<evidence type="ECO:0000256" key="1">
    <source>
        <dbReference type="ARBA" id="ARBA00004128"/>
    </source>
</evidence>
<evidence type="ECO:0000256" key="8">
    <source>
        <dbReference type="ARBA" id="ARBA00023136"/>
    </source>
</evidence>
<feature type="transmembrane region" description="Helical" evidence="9">
    <location>
        <begin position="387"/>
        <end position="406"/>
    </location>
</feature>
<evidence type="ECO:0000259" key="11">
    <source>
        <dbReference type="PROSITE" id="PS50929"/>
    </source>
</evidence>
<dbReference type="InterPro" id="IPR011527">
    <property type="entry name" value="ABC1_TM_dom"/>
</dbReference>
<evidence type="ECO:0000259" key="10">
    <source>
        <dbReference type="PROSITE" id="PS50893"/>
    </source>
</evidence>
<dbReference type="InterPro" id="IPR044726">
    <property type="entry name" value="ABCC_6TM_D2"/>
</dbReference>
<keyword evidence="8 9" id="KW-0472">Membrane</keyword>
<comment type="subcellular location">
    <subcellularLocation>
        <location evidence="1">Vacuole membrane</location>
        <topology evidence="1">Multi-pass membrane protein</topology>
    </subcellularLocation>
</comment>
<dbReference type="PANTHER" id="PTHR24223">
    <property type="entry name" value="ATP-BINDING CASSETTE SUB-FAMILY C"/>
    <property type="match status" value="1"/>
</dbReference>
<sequence>MANYFALHEVDPSNVTRNDSSIPTDVAIVIEHGTFAWDQDADPVLTDVNLMVKKGDLVVVHGPVGSGKSSLCSALLGEMEKTHGKVSMHGKVAYYSQQPWIQNMTVRENILFGHAYDRNRYQSVLNVCGLLPDLQQFPGGDATEIGQKGINLSGDQKARVSLARACYSDADVFIFDSPLAAVDAVEVIESGAASREVSVLDGHVSVQRPERQRPRTHFAMMVSSHNAIGDGNTTKLNDGNVKDAGRLIEDEEREEGRVSAASLWQGCQVGSDLWLSHWTGQKGNTYDASRTQYNMTVYALLGAGSSLMVLERALTVAIADLRASRDLFRLLTHGLLSAPLRFFDVNPIGRIVNRFGGDITYVEIHIPFDIGSLLVTVFFTFCQLATAIYIVNILIVFIVPLAYLYVKFAKFYLMPSREISRLLKVASSPVLSHISQVEEGVTTIRAFG</sequence>
<dbReference type="GO" id="GO:0016887">
    <property type="term" value="F:ATP hydrolysis activity"/>
    <property type="evidence" value="ECO:0007669"/>
    <property type="project" value="InterPro"/>
</dbReference>
<keyword evidence="2" id="KW-0813">Transport</keyword>
<dbReference type="PROSITE" id="PS50929">
    <property type="entry name" value="ABC_TM1F"/>
    <property type="match status" value="1"/>
</dbReference>
<reference evidence="12" key="1">
    <citation type="submission" date="2021-02" db="EMBL/GenBank/DDBJ databases">
        <authorList>
            <person name="Palmer J.M."/>
        </authorList>
    </citation>
    <scope>NUCLEOTIDE SEQUENCE</scope>
    <source>
        <strain evidence="12">SCRP734</strain>
    </source>
</reference>
<feature type="domain" description="ABC transmembrane type-1" evidence="11">
    <location>
        <begin position="260"/>
        <end position="448"/>
    </location>
</feature>
<dbReference type="InterPro" id="IPR003593">
    <property type="entry name" value="AAA+_ATPase"/>
</dbReference>
<dbReference type="Proteomes" id="UP000694044">
    <property type="component" value="Unassembled WGS sequence"/>
</dbReference>
<feature type="domain" description="ABC transporter" evidence="10">
    <location>
        <begin position="28"/>
        <end position="263"/>
    </location>
</feature>
<gene>
    <name evidence="12" type="ORF">PHYPSEUDO_011929</name>
</gene>
<keyword evidence="6" id="KW-0067">ATP-binding</keyword>
<comment type="caution">
    <text evidence="12">The sequence shown here is derived from an EMBL/GenBank/DDBJ whole genome shotgun (WGS) entry which is preliminary data.</text>
</comment>
<keyword evidence="5" id="KW-0547">Nucleotide-binding</keyword>
<keyword evidence="7 9" id="KW-1133">Transmembrane helix</keyword>
<evidence type="ECO:0000256" key="7">
    <source>
        <dbReference type="ARBA" id="ARBA00022989"/>
    </source>
</evidence>
<evidence type="ECO:0000256" key="4">
    <source>
        <dbReference type="ARBA" id="ARBA00022737"/>
    </source>
</evidence>
<keyword evidence="3 9" id="KW-0812">Transmembrane</keyword>
<accession>A0A8T1VB17</accession>
<evidence type="ECO:0000313" key="13">
    <source>
        <dbReference type="Proteomes" id="UP000694044"/>
    </source>
</evidence>
<dbReference type="AlphaFoldDB" id="A0A8T1VB17"/>
<dbReference type="GO" id="GO:0005524">
    <property type="term" value="F:ATP binding"/>
    <property type="evidence" value="ECO:0007669"/>
    <property type="project" value="UniProtKB-KW"/>
</dbReference>
<dbReference type="Pfam" id="PF00005">
    <property type="entry name" value="ABC_tran"/>
    <property type="match status" value="1"/>
</dbReference>
<dbReference type="PANTHER" id="PTHR24223:SF443">
    <property type="entry name" value="MULTIDRUG-RESISTANCE LIKE PROTEIN 1, ISOFORM I"/>
    <property type="match status" value="1"/>
</dbReference>
<name>A0A8T1VB17_9STRA</name>
<dbReference type="OrthoDB" id="122819at2759"/>
<proteinExistence type="predicted"/>
<dbReference type="GO" id="GO:0140359">
    <property type="term" value="F:ABC-type transporter activity"/>
    <property type="evidence" value="ECO:0007669"/>
    <property type="project" value="InterPro"/>
</dbReference>
<keyword evidence="13" id="KW-1185">Reference proteome</keyword>
<evidence type="ECO:0000256" key="9">
    <source>
        <dbReference type="SAM" id="Phobius"/>
    </source>
</evidence>
<dbReference type="CDD" id="cd18580">
    <property type="entry name" value="ABC_6TM_ABCC_D2"/>
    <property type="match status" value="1"/>
</dbReference>
<evidence type="ECO:0000256" key="5">
    <source>
        <dbReference type="ARBA" id="ARBA00022741"/>
    </source>
</evidence>
<dbReference type="SMART" id="SM00382">
    <property type="entry name" value="AAA"/>
    <property type="match status" value="1"/>
</dbReference>
<dbReference type="Pfam" id="PF00664">
    <property type="entry name" value="ABC_membrane"/>
    <property type="match status" value="1"/>
</dbReference>
<evidence type="ECO:0008006" key="14">
    <source>
        <dbReference type="Google" id="ProtNLM"/>
    </source>
</evidence>
<organism evidence="12 13">
    <name type="scientific">Phytophthora pseudosyringae</name>
    <dbReference type="NCBI Taxonomy" id="221518"/>
    <lineage>
        <taxon>Eukaryota</taxon>
        <taxon>Sar</taxon>
        <taxon>Stramenopiles</taxon>
        <taxon>Oomycota</taxon>
        <taxon>Peronosporomycetes</taxon>
        <taxon>Peronosporales</taxon>
        <taxon>Peronosporaceae</taxon>
        <taxon>Phytophthora</taxon>
    </lineage>
</organism>
<dbReference type="PROSITE" id="PS50893">
    <property type="entry name" value="ABC_TRANSPORTER_2"/>
    <property type="match status" value="1"/>
</dbReference>
<protein>
    <recommendedName>
        <fullName evidence="14">ABC transmembrane type-1 domain-containing protein</fullName>
    </recommendedName>
</protein>
<dbReference type="FunFam" id="3.40.50.300:FF:000997">
    <property type="entry name" value="Multidrug resistance-associated protein 1"/>
    <property type="match status" value="1"/>
</dbReference>
<dbReference type="InterPro" id="IPR050173">
    <property type="entry name" value="ABC_transporter_C-like"/>
</dbReference>
<evidence type="ECO:0000256" key="6">
    <source>
        <dbReference type="ARBA" id="ARBA00022840"/>
    </source>
</evidence>
<evidence type="ECO:0000313" key="12">
    <source>
        <dbReference type="EMBL" id="KAG7377288.1"/>
    </source>
</evidence>
<keyword evidence="4" id="KW-0677">Repeat</keyword>